<protein>
    <recommendedName>
        <fullName evidence="3">Ku domain-containing protein</fullName>
    </recommendedName>
</protein>
<organism evidence="4 5">
    <name type="scientific">Coccomyxa subellipsoidea (strain C-169)</name>
    <name type="common">Green microalga</name>
    <dbReference type="NCBI Taxonomy" id="574566"/>
    <lineage>
        <taxon>Eukaryota</taxon>
        <taxon>Viridiplantae</taxon>
        <taxon>Chlorophyta</taxon>
        <taxon>core chlorophytes</taxon>
        <taxon>Trebouxiophyceae</taxon>
        <taxon>Trebouxiophyceae incertae sedis</taxon>
        <taxon>Coccomyxaceae</taxon>
        <taxon>Coccomyxa</taxon>
        <taxon>Coccomyxa subellipsoidea</taxon>
    </lineage>
</organism>
<dbReference type="GO" id="GO:0043564">
    <property type="term" value="C:Ku70:Ku80 complex"/>
    <property type="evidence" value="ECO:0007669"/>
    <property type="project" value="TreeGrafter"/>
</dbReference>
<dbReference type="STRING" id="574566.I0YTK5"/>
<evidence type="ECO:0000256" key="2">
    <source>
        <dbReference type="SAM" id="MobiDB-lite"/>
    </source>
</evidence>
<dbReference type="PANTHER" id="PTHR12604">
    <property type="entry name" value="KU AUTOANTIGEN DNA HELICASE"/>
    <property type="match status" value="1"/>
</dbReference>
<evidence type="ECO:0000256" key="1">
    <source>
        <dbReference type="ARBA" id="ARBA00023125"/>
    </source>
</evidence>
<dbReference type="EMBL" id="AGSI01000012">
    <property type="protein sequence ID" value="EIE21724.1"/>
    <property type="molecule type" value="Genomic_DNA"/>
</dbReference>
<keyword evidence="5" id="KW-1185">Reference proteome</keyword>
<dbReference type="PANTHER" id="PTHR12604:SF4">
    <property type="entry name" value="X-RAY REPAIR CROSS-COMPLEMENTING PROTEIN 5"/>
    <property type="match status" value="1"/>
</dbReference>
<evidence type="ECO:0000313" key="4">
    <source>
        <dbReference type="EMBL" id="EIE21724.1"/>
    </source>
</evidence>
<dbReference type="GeneID" id="17039644"/>
<keyword evidence="1" id="KW-0238">DNA-binding</keyword>
<dbReference type="InterPro" id="IPR006164">
    <property type="entry name" value="DNA_bd_Ku70/Ku80"/>
</dbReference>
<feature type="region of interest" description="Disordered" evidence="2">
    <location>
        <begin position="1"/>
        <end position="35"/>
    </location>
</feature>
<evidence type="ECO:0000313" key="5">
    <source>
        <dbReference type="Proteomes" id="UP000007264"/>
    </source>
</evidence>
<gene>
    <name evidence="4" type="ORF">COCSUDRAFT_83513</name>
</gene>
<dbReference type="GO" id="GO:0006303">
    <property type="term" value="P:double-strand break repair via nonhomologous end joining"/>
    <property type="evidence" value="ECO:0007669"/>
    <property type="project" value="InterPro"/>
</dbReference>
<dbReference type="SUPFAM" id="SSF100939">
    <property type="entry name" value="SPOC domain-like"/>
    <property type="match status" value="1"/>
</dbReference>
<dbReference type="GO" id="GO:0042162">
    <property type="term" value="F:telomeric DNA binding"/>
    <property type="evidence" value="ECO:0007669"/>
    <property type="project" value="TreeGrafter"/>
</dbReference>
<dbReference type="AlphaFoldDB" id="I0YTK5"/>
<reference evidence="4 5" key="1">
    <citation type="journal article" date="2012" name="Genome Biol.">
        <title>The genome of the polar eukaryotic microalga coccomyxa subellipsoidea reveals traits of cold adaptation.</title>
        <authorList>
            <person name="Blanc G."/>
            <person name="Agarkova I."/>
            <person name="Grimwood J."/>
            <person name="Kuo A."/>
            <person name="Brueggeman A."/>
            <person name="Dunigan D."/>
            <person name="Gurnon J."/>
            <person name="Ladunga I."/>
            <person name="Lindquist E."/>
            <person name="Lucas S."/>
            <person name="Pangilinan J."/>
            <person name="Proschold T."/>
            <person name="Salamov A."/>
            <person name="Schmutz J."/>
            <person name="Weeks D."/>
            <person name="Yamada T."/>
            <person name="Claverie J.M."/>
            <person name="Grigoriev I."/>
            <person name="Van Etten J."/>
            <person name="Lomsadze A."/>
            <person name="Borodovsky M."/>
        </authorList>
    </citation>
    <scope>NUCLEOTIDE SEQUENCE [LARGE SCALE GENOMIC DNA]</scope>
    <source>
        <strain evidence="4 5">C-169</strain>
    </source>
</reference>
<dbReference type="OrthoDB" id="514290at2759"/>
<evidence type="ECO:0000259" key="3">
    <source>
        <dbReference type="SMART" id="SM00559"/>
    </source>
</evidence>
<dbReference type="GO" id="GO:0000723">
    <property type="term" value="P:telomere maintenance"/>
    <property type="evidence" value="ECO:0007669"/>
    <property type="project" value="TreeGrafter"/>
</dbReference>
<dbReference type="Gene3D" id="2.40.290.10">
    <property type="match status" value="1"/>
</dbReference>
<comment type="caution">
    <text evidence="4">The sequence shown here is derived from an EMBL/GenBank/DDBJ whole genome shotgun (WGS) entry which is preliminary data.</text>
</comment>
<dbReference type="InterPro" id="IPR016194">
    <property type="entry name" value="SPOC-like_C_dom_sf"/>
</dbReference>
<dbReference type="GO" id="GO:0003690">
    <property type="term" value="F:double-stranded DNA binding"/>
    <property type="evidence" value="ECO:0007669"/>
    <property type="project" value="TreeGrafter"/>
</dbReference>
<sequence>MYSEKSRAADASHDVLREQEYKDASDPDATVPAEERAKAYKYGKQYVPVQAEDEAYLAYRPDRGISLMGFLDAESVPQQYHMKDPWVMVAEKGNERSGLAMSALVRAMANKNQDLRVAKFASLDEKPDLMPSLSQLDQMRAVVQELDLSTDVLINDTFDPRTATVRKAQTLLQTLPQHLHVEKKELVLERVQPKEEMPAEVTAFSLEGTAASSVETVGTSDPEL</sequence>
<proteinExistence type="predicted"/>
<feature type="compositionally biased region" description="Basic and acidic residues" evidence="2">
    <location>
        <begin position="1"/>
        <end position="25"/>
    </location>
</feature>
<accession>I0YTK5</accession>
<dbReference type="RefSeq" id="XP_005646268.1">
    <property type="nucleotide sequence ID" value="XM_005646211.1"/>
</dbReference>
<name>I0YTK5_COCSC</name>
<dbReference type="SMART" id="SM00559">
    <property type="entry name" value="Ku78"/>
    <property type="match status" value="1"/>
</dbReference>
<dbReference type="Pfam" id="PF02735">
    <property type="entry name" value="Ku"/>
    <property type="match status" value="1"/>
</dbReference>
<dbReference type="KEGG" id="csl:COCSUDRAFT_83513"/>
<dbReference type="eggNOG" id="KOG2326">
    <property type="taxonomic scope" value="Eukaryota"/>
</dbReference>
<feature type="domain" description="Ku" evidence="3">
    <location>
        <begin position="28"/>
        <end position="151"/>
    </location>
</feature>
<dbReference type="Proteomes" id="UP000007264">
    <property type="component" value="Unassembled WGS sequence"/>
</dbReference>